<dbReference type="EMBL" id="JAUSWP010000007">
    <property type="protein sequence ID" value="MDQ0568056.1"/>
    <property type="molecule type" value="Genomic_DNA"/>
</dbReference>
<dbReference type="InterPro" id="IPR036775">
    <property type="entry name" value="DNA_pol_Y-fam_lit_finger_sf"/>
</dbReference>
<dbReference type="PANTHER" id="PTHR11076">
    <property type="entry name" value="DNA REPAIR POLYMERASE UMUC / TRANSFERASE FAMILY MEMBER"/>
    <property type="match status" value="1"/>
</dbReference>
<dbReference type="Gene3D" id="1.10.150.20">
    <property type="entry name" value="5' to 3' exonuclease, C-terminal subdomain"/>
    <property type="match status" value="1"/>
</dbReference>
<keyword evidence="3" id="KW-0548">Nucleotidyltransferase</keyword>
<dbReference type="Pfam" id="PF00817">
    <property type="entry name" value="IMS"/>
    <property type="match status" value="1"/>
</dbReference>
<dbReference type="GO" id="GO:0003887">
    <property type="term" value="F:DNA-directed DNA polymerase activity"/>
    <property type="evidence" value="ECO:0007669"/>
    <property type="project" value="UniProtKB-EC"/>
</dbReference>
<protein>
    <submittedName>
        <fullName evidence="3">DNA polymerase-4</fullName>
        <ecNumber evidence="3">2.7.7.7</ecNumber>
    </submittedName>
</protein>
<dbReference type="Gene3D" id="3.30.70.270">
    <property type="match status" value="1"/>
</dbReference>
<dbReference type="Gene3D" id="3.40.1170.60">
    <property type="match status" value="1"/>
</dbReference>
<evidence type="ECO:0000313" key="3">
    <source>
        <dbReference type="EMBL" id="MDQ0568056.1"/>
    </source>
</evidence>
<accession>A0ABU0NF28</accession>
<proteinExistence type="inferred from homology"/>
<dbReference type="CDD" id="cd03586">
    <property type="entry name" value="PolY_Pol_IV_kappa"/>
    <property type="match status" value="1"/>
</dbReference>
<dbReference type="Gene3D" id="3.30.1490.100">
    <property type="entry name" value="DNA polymerase, Y-family, little finger domain"/>
    <property type="match status" value="1"/>
</dbReference>
<dbReference type="InterPro" id="IPR043502">
    <property type="entry name" value="DNA/RNA_pol_sf"/>
</dbReference>
<dbReference type="Proteomes" id="UP001236620">
    <property type="component" value="Unassembled WGS sequence"/>
</dbReference>
<dbReference type="InterPro" id="IPR050116">
    <property type="entry name" value="DNA_polymerase-Y"/>
</dbReference>
<dbReference type="Pfam" id="PF11798">
    <property type="entry name" value="IMS_HHH"/>
    <property type="match status" value="1"/>
</dbReference>
<gene>
    <name evidence="3" type="ORF">J2Z63_000704</name>
</gene>
<reference evidence="3" key="1">
    <citation type="submission" date="2023-07" db="EMBL/GenBank/DDBJ databases">
        <title>Genomic Encyclopedia of Type Strains, Phase IV (KMG-IV): sequencing the most valuable type-strain genomes for metagenomic binning, comparative biology and taxonomic classification.</title>
        <authorList>
            <person name="Goeker M."/>
        </authorList>
    </citation>
    <scope>NUCLEOTIDE SEQUENCE [LARGE SCALE GENOMIC DNA]</scope>
    <source>
        <strain evidence="3">DSM 22019</strain>
    </source>
</reference>
<feature type="domain" description="UmuC" evidence="2">
    <location>
        <begin position="6"/>
        <end position="186"/>
    </location>
</feature>
<dbReference type="SUPFAM" id="SSF100879">
    <property type="entry name" value="Lesion bypass DNA polymerase (Y-family), little finger domain"/>
    <property type="match status" value="1"/>
</dbReference>
<name>A0ABU0NF28_9MOLU</name>
<dbReference type="PROSITE" id="PS50173">
    <property type="entry name" value="UMUC"/>
    <property type="match status" value="1"/>
</dbReference>
<dbReference type="InterPro" id="IPR043128">
    <property type="entry name" value="Rev_trsase/Diguanyl_cyclase"/>
</dbReference>
<dbReference type="PANTHER" id="PTHR11076:SF33">
    <property type="entry name" value="DNA POLYMERASE KAPPA"/>
    <property type="match status" value="1"/>
</dbReference>
<dbReference type="InterPro" id="IPR001126">
    <property type="entry name" value="UmuC"/>
</dbReference>
<keyword evidence="3" id="KW-0808">Transferase</keyword>
<comment type="similarity">
    <text evidence="1">Belongs to the DNA polymerase type-Y family.</text>
</comment>
<dbReference type="InterPro" id="IPR022880">
    <property type="entry name" value="DNApol_IV"/>
</dbReference>
<keyword evidence="4" id="KW-1185">Reference proteome</keyword>
<comment type="caution">
    <text evidence="3">The sequence shown here is derived from an EMBL/GenBank/DDBJ whole genome shotgun (WGS) entry which is preliminary data.</text>
</comment>
<organism evidence="3 4">
    <name type="scientific">Mycoplasma yeatsii</name>
    <dbReference type="NCBI Taxonomy" id="51365"/>
    <lineage>
        <taxon>Bacteria</taxon>
        <taxon>Bacillati</taxon>
        <taxon>Mycoplasmatota</taxon>
        <taxon>Mollicutes</taxon>
        <taxon>Mycoplasmataceae</taxon>
        <taxon>Mycoplasma</taxon>
    </lineage>
</organism>
<dbReference type="EC" id="2.7.7.7" evidence="3"/>
<dbReference type="InterPro" id="IPR024728">
    <property type="entry name" value="PolY_HhH_motif"/>
</dbReference>
<sequence>MSLKTIFHIDMDAFFASCMQVKYPIYKNKAIVISNNNDKSIITTASYQARKYHIKAGMALFEAKKLYPKIISVKPDMNYINNISNQIWTYLKNNVTHKIEVASIDEAYLDVTDLVVKTDVIKLAKKIQQNILDEFDISCSIGIGFNKFVAKMSTSLNKPFGISLTTIDNFKTNIWNIDIKDMYGVGPSTVKLLENTNIKTIGDLANTSDEDIYYLLHNKGLILKKQANGLSSDYVDYLSSEYKSISKETTLLSAIYQYDEIENIILNLSKQVSDKLIENNLFCKTVEIKLKYKTSSKQYITRHKQITLNKYINDYQLIYNNALTCFYDLIDDNKAVILIGVGVSKLISNNQNWVQLTIDKDQNIDNKQVEQSLLIEDLIFDINKKFNKNIIKKAKDVKKTR</sequence>
<dbReference type="SUPFAM" id="SSF56672">
    <property type="entry name" value="DNA/RNA polymerases"/>
    <property type="match status" value="1"/>
</dbReference>
<evidence type="ECO:0000313" key="4">
    <source>
        <dbReference type="Proteomes" id="UP001236620"/>
    </source>
</evidence>
<dbReference type="InterPro" id="IPR017961">
    <property type="entry name" value="DNA_pol_Y-fam_little_finger"/>
</dbReference>
<dbReference type="Pfam" id="PF11799">
    <property type="entry name" value="IMS_C"/>
    <property type="match status" value="1"/>
</dbReference>
<evidence type="ECO:0000259" key="2">
    <source>
        <dbReference type="PROSITE" id="PS50173"/>
    </source>
</evidence>
<dbReference type="RefSeq" id="WP_307445395.1">
    <property type="nucleotide sequence ID" value="NZ_JAUSWP010000007.1"/>
</dbReference>
<evidence type="ECO:0000256" key="1">
    <source>
        <dbReference type="ARBA" id="ARBA00010945"/>
    </source>
</evidence>